<proteinExistence type="predicted"/>
<dbReference type="OrthoDB" id="1550900at2"/>
<dbReference type="RefSeq" id="WP_137447484.1">
    <property type="nucleotide sequence ID" value="NZ_SZZH01000001.1"/>
</dbReference>
<name>A0A4U6QIU5_9ACTN</name>
<reference evidence="1 2" key="1">
    <citation type="submission" date="2019-05" db="EMBL/GenBank/DDBJ databases">
        <title>Nakamurella sp. N5BH11, whole genome shotgun sequence.</title>
        <authorList>
            <person name="Tuo L."/>
        </authorList>
    </citation>
    <scope>NUCLEOTIDE SEQUENCE [LARGE SCALE GENOMIC DNA]</scope>
    <source>
        <strain evidence="1 2">N5BH11</strain>
    </source>
</reference>
<accession>A0A4U6QIU5</accession>
<dbReference type="AlphaFoldDB" id="A0A4U6QIU5"/>
<evidence type="ECO:0008006" key="3">
    <source>
        <dbReference type="Google" id="ProtNLM"/>
    </source>
</evidence>
<protein>
    <recommendedName>
        <fullName evidence="3">ABM domain-containing protein</fullName>
    </recommendedName>
</protein>
<evidence type="ECO:0000313" key="1">
    <source>
        <dbReference type="EMBL" id="TKV60181.1"/>
    </source>
</evidence>
<gene>
    <name evidence="1" type="ORF">FDO65_00115</name>
</gene>
<dbReference type="Proteomes" id="UP000306985">
    <property type="component" value="Unassembled WGS sequence"/>
</dbReference>
<dbReference type="EMBL" id="SZZH01000001">
    <property type="protein sequence ID" value="TKV60181.1"/>
    <property type="molecule type" value="Genomic_DNA"/>
</dbReference>
<keyword evidence="2" id="KW-1185">Reference proteome</keyword>
<sequence>MVYAFIQDVPIDDAMYWRIVDNIGPEPLEGQLIHLCIRRPDGGLRYVDVWESAELCRRAFDRRIHLAVDAAFGGRRPDTEPRTERLEVLHASGSAVRQTI</sequence>
<evidence type="ECO:0000313" key="2">
    <source>
        <dbReference type="Proteomes" id="UP000306985"/>
    </source>
</evidence>
<comment type="caution">
    <text evidence="1">The sequence shown here is derived from an EMBL/GenBank/DDBJ whole genome shotgun (WGS) entry which is preliminary data.</text>
</comment>
<organism evidence="1 2">
    <name type="scientific">Nakamurella flava</name>
    <dbReference type="NCBI Taxonomy" id="2576308"/>
    <lineage>
        <taxon>Bacteria</taxon>
        <taxon>Bacillati</taxon>
        <taxon>Actinomycetota</taxon>
        <taxon>Actinomycetes</taxon>
        <taxon>Nakamurellales</taxon>
        <taxon>Nakamurellaceae</taxon>
        <taxon>Nakamurella</taxon>
    </lineage>
</organism>